<dbReference type="OrthoDB" id="9811975at2"/>
<evidence type="ECO:0000256" key="8">
    <source>
        <dbReference type="SAM" id="Phobius"/>
    </source>
</evidence>
<protein>
    <submittedName>
        <fullName evidence="9">Iron-siderophore ABC transporter permease</fullName>
    </submittedName>
</protein>
<name>A0A0H1RHB6_9HYPH</name>
<comment type="subcellular location">
    <subcellularLocation>
        <location evidence="1">Cell membrane</location>
        <topology evidence="1">Multi-pass membrane protein</topology>
    </subcellularLocation>
</comment>
<dbReference type="STRING" id="1225564.AA309_02555"/>
<dbReference type="FunFam" id="1.10.3470.10:FF:000001">
    <property type="entry name" value="Vitamin B12 ABC transporter permease BtuC"/>
    <property type="match status" value="1"/>
</dbReference>
<evidence type="ECO:0000256" key="1">
    <source>
        <dbReference type="ARBA" id="ARBA00004651"/>
    </source>
</evidence>
<evidence type="ECO:0000256" key="6">
    <source>
        <dbReference type="ARBA" id="ARBA00022989"/>
    </source>
</evidence>
<dbReference type="SUPFAM" id="SSF81345">
    <property type="entry name" value="ABC transporter involved in vitamin B12 uptake, BtuC"/>
    <property type="match status" value="1"/>
</dbReference>
<gene>
    <name evidence="9" type="ORF">AA309_02555</name>
</gene>
<evidence type="ECO:0000313" key="10">
    <source>
        <dbReference type="Proteomes" id="UP000035489"/>
    </source>
</evidence>
<dbReference type="Gene3D" id="1.10.3470.10">
    <property type="entry name" value="ABC transporter involved in vitamin B12 uptake, BtuC"/>
    <property type="match status" value="1"/>
</dbReference>
<evidence type="ECO:0000256" key="3">
    <source>
        <dbReference type="ARBA" id="ARBA00022448"/>
    </source>
</evidence>
<keyword evidence="7 8" id="KW-0472">Membrane</keyword>
<dbReference type="InterPro" id="IPR037294">
    <property type="entry name" value="ABC_BtuC-like"/>
</dbReference>
<keyword evidence="3" id="KW-0813">Transport</keyword>
<dbReference type="GO" id="GO:0005886">
    <property type="term" value="C:plasma membrane"/>
    <property type="evidence" value="ECO:0007669"/>
    <property type="project" value="UniProtKB-SubCell"/>
</dbReference>
<dbReference type="Pfam" id="PF01032">
    <property type="entry name" value="FecCD"/>
    <property type="match status" value="1"/>
</dbReference>
<evidence type="ECO:0000256" key="7">
    <source>
        <dbReference type="ARBA" id="ARBA00023136"/>
    </source>
</evidence>
<feature type="transmembrane region" description="Helical" evidence="8">
    <location>
        <begin position="326"/>
        <end position="347"/>
    </location>
</feature>
<dbReference type="Proteomes" id="UP000035489">
    <property type="component" value="Unassembled WGS sequence"/>
</dbReference>
<proteinExistence type="inferred from homology"/>
<feature type="transmembrane region" description="Helical" evidence="8">
    <location>
        <begin position="138"/>
        <end position="157"/>
    </location>
</feature>
<dbReference type="PATRIC" id="fig|1225564.3.peg.6935"/>
<keyword evidence="10" id="KW-1185">Reference proteome</keyword>
<dbReference type="PANTHER" id="PTHR30472">
    <property type="entry name" value="FERRIC ENTEROBACTIN TRANSPORT SYSTEM PERMEASE PROTEIN"/>
    <property type="match status" value="1"/>
</dbReference>
<feature type="transmembrane region" description="Helical" evidence="8">
    <location>
        <begin position="299"/>
        <end position="319"/>
    </location>
</feature>
<accession>A0A0H1RHB6</accession>
<feature type="transmembrane region" description="Helical" evidence="8">
    <location>
        <begin position="25"/>
        <end position="42"/>
    </location>
</feature>
<dbReference type="AlphaFoldDB" id="A0A0H1RHB6"/>
<reference evidence="9 10" key="1">
    <citation type="submission" date="2015-05" db="EMBL/GenBank/DDBJ databases">
        <title>Draft genome sequence of Microvirga vignae strain BR3299, a novel nitrogen fixing bacteria isolated from Brazil semi-aired region.</title>
        <authorList>
            <person name="Zilli J.E."/>
            <person name="Passos S.R."/>
            <person name="Leite J."/>
            <person name="Baldani J.I."/>
            <person name="Xavier G.R."/>
            <person name="Rumjaneck N.G."/>
            <person name="Simoes-Araujo J.L."/>
        </authorList>
    </citation>
    <scope>NUCLEOTIDE SEQUENCE [LARGE SCALE GENOMIC DNA]</scope>
    <source>
        <strain evidence="9 10">BR3299</strain>
    </source>
</reference>
<dbReference type="RefSeq" id="WP_047187424.1">
    <property type="nucleotide sequence ID" value="NZ_LCYG01000009.1"/>
</dbReference>
<evidence type="ECO:0000313" key="9">
    <source>
        <dbReference type="EMBL" id="KLK94635.1"/>
    </source>
</evidence>
<evidence type="ECO:0000256" key="2">
    <source>
        <dbReference type="ARBA" id="ARBA00007935"/>
    </source>
</evidence>
<feature type="transmembrane region" description="Helical" evidence="8">
    <location>
        <begin position="211"/>
        <end position="230"/>
    </location>
</feature>
<keyword evidence="4" id="KW-1003">Cell membrane</keyword>
<keyword evidence="5 8" id="KW-0812">Transmembrane</keyword>
<dbReference type="GO" id="GO:0022857">
    <property type="term" value="F:transmembrane transporter activity"/>
    <property type="evidence" value="ECO:0007669"/>
    <property type="project" value="InterPro"/>
</dbReference>
<evidence type="ECO:0000256" key="4">
    <source>
        <dbReference type="ARBA" id="ARBA00022475"/>
    </source>
</evidence>
<dbReference type="PANTHER" id="PTHR30472:SF25">
    <property type="entry name" value="ABC TRANSPORTER PERMEASE PROTEIN MJ0876-RELATED"/>
    <property type="match status" value="1"/>
</dbReference>
<comment type="similarity">
    <text evidence="2">Belongs to the binding-protein-dependent transport system permease family. FecCD subfamily.</text>
</comment>
<feature type="transmembrane region" description="Helical" evidence="8">
    <location>
        <begin position="109"/>
        <end position="132"/>
    </location>
</feature>
<comment type="caution">
    <text evidence="9">The sequence shown here is derived from an EMBL/GenBank/DDBJ whole genome shotgun (WGS) entry which is preliminary data.</text>
</comment>
<dbReference type="GO" id="GO:0033214">
    <property type="term" value="P:siderophore-iron import into cell"/>
    <property type="evidence" value="ECO:0007669"/>
    <property type="project" value="TreeGrafter"/>
</dbReference>
<feature type="transmembrane region" description="Helical" evidence="8">
    <location>
        <begin position="79"/>
        <end position="97"/>
    </location>
</feature>
<dbReference type="InterPro" id="IPR000522">
    <property type="entry name" value="ABC_transptr_permease_BtuC"/>
</dbReference>
<keyword evidence="6 8" id="KW-1133">Transmembrane helix</keyword>
<feature type="transmembrane region" description="Helical" evidence="8">
    <location>
        <begin position="263"/>
        <end position="284"/>
    </location>
</feature>
<feature type="transmembrane region" description="Helical" evidence="8">
    <location>
        <begin position="169"/>
        <end position="191"/>
    </location>
</feature>
<dbReference type="CDD" id="cd06550">
    <property type="entry name" value="TM_ABC_iron-siderophores_like"/>
    <property type="match status" value="1"/>
</dbReference>
<organism evidence="9 10">
    <name type="scientific">Microvirga vignae</name>
    <dbReference type="NCBI Taxonomy" id="1225564"/>
    <lineage>
        <taxon>Bacteria</taxon>
        <taxon>Pseudomonadati</taxon>
        <taxon>Pseudomonadota</taxon>
        <taxon>Alphaproteobacteria</taxon>
        <taxon>Hyphomicrobiales</taxon>
        <taxon>Methylobacteriaceae</taxon>
        <taxon>Microvirga</taxon>
    </lineage>
</organism>
<evidence type="ECO:0000256" key="5">
    <source>
        <dbReference type="ARBA" id="ARBA00022692"/>
    </source>
</evidence>
<sequence length="354" mass="37612">MAHSPAISLHEGRGVYRALVRRKQLVLLALSVVLVLSVIADLGLGPARYTMREVVLALVGSPGISQQISVVIWDIRMPVALMAVVVGAALSAAGAQMQTILNNPLASPFTLGISAAASFGASIALVFGVGLLPWAIDYVVSINALAMAMAAALFIHFMSQKRGVTVETIVLLGITLVFTFNALLALVQYLASEQALAAVVFWTMGSLTRATWPKLTITTVVLALSLPLFIRRAWALTALRLGEDKAASFGVNVRWLRLETMMIISLLAAVPVAFVGTIGFIGLVGPHIARMLVGEDQRYFLPASVLSGAAILSLTSVISKTIVPGTIFPIGIITALVGVPFLFSLIMTTRRRAW</sequence>
<dbReference type="EMBL" id="LCYG01000009">
    <property type="protein sequence ID" value="KLK94635.1"/>
    <property type="molecule type" value="Genomic_DNA"/>
</dbReference>